<evidence type="ECO:0000256" key="2">
    <source>
        <dbReference type="ARBA" id="ARBA00023315"/>
    </source>
</evidence>
<dbReference type="Proteomes" id="UP000029060">
    <property type="component" value="Unassembled WGS sequence"/>
</dbReference>
<organism evidence="4 5">
    <name type="scientific">Bifidobacterium merycicum</name>
    <dbReference type="NCBI Taxonomy" id="78345"/>
    <lineage>
        <taxon>Bacteria</taxon>
        <taxon>Bacillati</taxon>
        <taxon>Actinomycetota</taxon>
        <taxon>Actinomycetes</taxon>
        <taxon>Bifidobacteriales</taxon>
        <taxon>Bifidobacteriaceae</taxon>
        <taxon>Bifidobacterium</taxon>
    </lineage>
</organism>
<dbReference type="RefSeq" id="WP_033521804.1">
    <property type="nucleotide sequence ID" value="NZ_JGZC01000001.1"/>
</dbReference>
<comment type="caution">
    <text evidence="4">The sequence shown here is derived from an EMBL/GenBank/DDBJ whole genome shotgun (WGS) entry which is preliminary data.</text>
</comment>
<evidence type="ECO:0000256" key="1">
    <source>
        <dbReference type="ARBA" id="ARBA00022679"/>
    </source>
</evidence>
<sequence length="191" mass="20717">MLIRHATMNDLTAIATVEAACFPAAEAAGADALRNRLAVYPDCFWLMIDDGRNGDVIPADAANATDVTDCGSADAADRTHDGRLVAFINGFVTDSPDLTDAMYDDAGLHEPDGAWQMIFGVDTAPAYRHHGYASTLMRRVIDDARAAGRAGLVLTCKDRLIGFYARFGYQDEGVSESTHGNVVWHQMRLCF</sequence>
<evidence type="ECO:0000313" key="4">
    <source>
        <dbReference type="EMBL" id="KFI71620.1"/>
    </source>
</evidence>
<keyword evidence="2" id="KW-0012">Acyltransferase</keyword>
<proteinExistence type="predicted"/>
<name>A0A087BKS0_9BIFI</name>
<dbReference type="PANTHER" id="PTHR10908:SF0">
    <property type="entry name" value="SEROTONIN N-ACETYLTRANSFERASE"/>
    <property type="match status" value="1"/>
</dbReference>
<evidence type="ECO:0000259" key="3">
    <source>
        <dbReference type="PROSITE" id="PS51186"/>
    </source>
</evidence>
<dbReference type="Pfam" id="PF00583">
    <property type="entry name" value="Acetyltransf_1"/>
    <property type="match status" value="1"/>
</dbReference>
<dbReference type="STRING" id="78345.BMERY_1133"/>
<feature type="domain" description="N-acetyltransferase" evidence="3">
    <location>
        <begin position="1"/>
        <end position="190"/>
    </location>
</feature>
<accession>A0A087BKS0</accession>
<dbReference type="InterPro" id="IPR051635">
    <property type="entry name" value="SNAT-like"/>
</dbReference>
<keyword evidence="1 4" id="KW-0808">Transferase</keyword>
<dbReference type="OrthoDB" id="9800962at2"/>
<dbReference type="Gene3D" id="3.40.630.30">
    <property type="match status" value="1"/>
</dbReference>
<reference evidence="4 5" key="1">
    <citation type="submission" date="2014-03" db="EMBL/GenBank/DDBJ databases">
        <title>Genomics of Bifidobacteria.</title>
        <authorList>
            <person name="Ventura M."/>
            <person name="Milani C."/>
            <person name="Lugli G.A."/>
        </authorList>
    </citation>
    <scope>NUCLEOTIDE SEQUENCE [LARGE SCALE GENOMIC DNA]</scope>
    <source>
        <strain evidence="4 5">LMG 11341</strain>
    </source>
</reference>
<dbReference type="InterPro" id="IPR000182">
    <property type="entry name" value="GNAT_dom"/>
</dbReference>
<dbReference type="SUPFAM" id="SSF55729">
    <property type="entry name" value="Acyl-CoA N-acyltransferases (Nat)"/>
    <property type="match status" value="1"/>
</dbReference>
<evidence type="ECO:0000313" key="5">
    <source>
        <dbReference type="Proteomes" id="UP000029060"/>
    </source>
</evidence>
<dbReference type="PROSITE" id="PS51186">
    <property type="entry name" value="GNAT"/>
    <property type="match status" value="1"/>
</dbReference>
<dbReference type="InterPro" id="IPR016181">
    <property type="entry name" value="Acyl_CoA_acyltransferase"/>
</dbReference>
<keyword evidence="5" id="KW-1185">Reference proteome</keyword>
<dbReference type="PANTHER" id="PTHR10908">
    <property type="entry name" value="SEROTONIN N-ACETYLTRANSFERASE"/>
    <property type="match status" value="1"/>
</dbReference>
<dbReference type="GO" id="GO:0008080">
    <property type="term" value="F:N-acetyltransferase activity"/>
    <property type="evidence" value="ECO:0007669"/>
    <property type="project" value="UniProtKB-ARBA"/>
</dbReference>
<dbReference type="CDD" id="cd04301">
    <property type="entry name" value="NAT_SF"/>
    <property type="match status" value="1"/>
</dbReference>
<dbReference type="AlphaFoldDB" id="A0A087BKS0"/>
<dbReference type="EMBL" id="JGZC01000001">
    <property type="protein sequence ID" value="KFI71620.1"/>
    <property type="molecule type" value="Genomic_DNA"/>
</dbReference>
<gene>
    <name evidence="4" type="ORF">BMERY_1133</name>
</gene>
<protein>
    <submittedName>
        <fullName evidence="4">Acetyltransferase</fullName>
    </submittedName>
</protein>
<dbReference type="eggNOG" id="COG0456">
    <property type="taxonomic scope" value="Bacteria"/>
</dbReference>